<proteinExistence type="predicted"/>
<dbReference type="RefSeq" id="WP_109687608.1">
    <property type="nucleotide sequence ID" value="NZ_QGGL01000005.1"/>
</dbReference>
<evidence type="ECO:0008006" key="4">
    <source>
        <dbReference type="Google" id="ProtNLM"/>
    </source>
</evidence>
<keyword evidence="3" id="KW-1185">Reference proteome</keyword>
<dbReference type="AlphaFoldDB" id="A0A316DCM4"/>
<dbReference type="Proteomes" id="UP000245634">
    <property type="component" value="Unassembled WGS sequence"/>
</dbReference>
<dbReference type="Gene3D" id="2.60.120.380">
    <property type="match status" value="2"/>
</dbReference>
<evidence type="ECO:0000313" key="2">
    <source>
        <dbReference type="EMBL" id="PWK14253.1"/>
    </source>
</evidence>
<dbReference type="OrthoDB" id="2586265at2"/>
<reference evidence="2 3" key="1">
    <citation type="submission" date="2018-05" db="EMBL/GenBank/DDBJ databases">
        <title>Genomic Encyclopedia of Type Strains, Phase IV (KMG-IV): sequencing the most valuable type-strain genomes for metagenomic binning, comparative biology and taxonomic classification.</title>
        <authorList>
            <person name="Goeker M."/>
        </authorList>
    </citation>
    <scope>NUCLEOTIDE SEQUENCE [LARGE SCALE GENOMIC DNA]</scope>
    <source>
        <strain evidence="2 3">DSM 18773</strain>
    </source>
</reference>
<gene>
    <name evidence="2" type="ORF">C7459_1056</name>
</gene>
<comment type="caution">
    <text evidence="2">The sequence shown here is derived from an EMBL/GenBank/DDBJ whole genome shotgun (WGS) entry which is preliminary data.</text>
</comment>
<evidence type="ECO:0000313" key="3">
    <source>
        <dbReference type="Proteomes" id="UP000245634"/>
    </source>
</evidence>
<protein>
    <recommendedName>
        <fullName evidence="4">Pre-peptidase</fullName>
    </recommendedName>
</protein>
<feature type="chain" id="PRO_5016362295" description="Pre-peptidase" evidence="1">
    <location>
        <begin position="29"/>
        <end position="570"/>
    </location>
</feature>
<dbReference type="SUPFAM" id="SSF89260">
    <property type="entry name" value="Collagen-binding domain"/>
    <property type="match status" value="1"/>
</dbReference>
<accession>A0A316DCM4</accession>
<keyword evidence="1" id="KW-0732">Signal</keyword>
<name>A0A316DCM4_9BACL</name>
<dbReference type="EMBL" id="QGGL01000005">
    <property type="protein sequence ID" value="PWK14253.1"/>
    <property type="molecule type" value="Genomic_DNA"/>
</dbReference>
<evidence type="ECO:0000256" key="1">
    <source>
        <dbReference type="SAM" id="SignalP"/>
    </source>
</evidence>
<sequence>MQKWSRTGKFLLSLLLAGMMMVSNTVQAADMKSDVKGVIPKNLSPQTFDFSKAPIKLSPQPGDTLKGMGMLDLEKAQPKLLSPGQTQLAQHTSSAANLVTPNAATNHDPNHAILLNLNTWYQDTLTTTGMQNWYAVYVPTPGKLTALMQTVNNASIDYDLHVYHLNQTTYTLENEIDSTYGPMTNEQLATVTQAPGYYYICVNSYQGFDATNLFYLNLILSSSYDTNEPNDNAMQANVKPGTFSLDGSIDNLNDVDWMSYTVTQDTKVNLYLSNSGAGTFKFDILNQSLQGLGTIPQNGSYYAILPKGSYYFRVRSENGTGSYHLDVNPQYVFDYTASVPSTPSNENINTVWSKIKAANPGVEFSTNVPLASIYKNSTVMNGVIQHYWYMEIRYTTSFYYDDIGYIIYNDQYKTFQLLDNGLWLAGYPASLRLSLGIFSDNENYKKYSWANPGDYHHFYLFDYYYKRDYTVEYIDISGTHPYFTSDKTSNDKRIIYGVANWFSDGSGNNELVRIDRATGQMIKVSNILFANNAEFENGTFESDNVYTFHSTKDGKTYRINLDTLSVLSAQ</sequence>
<feature type="signal peptide" evidence="1">
    <location>
        <begin position="1"/>
        <end position="28"/>
    </location>
</feature>
<organism evidence="2 3">
    <name type="scientific">Tumebacillus permanentifrigoris</name>
    <dbReference type="NCBI Taxonomy" id="378543"/>
    <lineage>
        <taxon>Bacteria</taxon>
        <taxon>Bacillati</taxon>
        <taxon>Bacillota</taxon>
        <taxon>Bacilli</taxon>
        <taxon>Bacillales</taxon>
        <taxon>Alicyclobacillaceae</taxon>
        <taxon>Tumebacillus</taxon>
    </lineage>
</organism>